<proteinExistence type="predicted"/>
<organism evidence="2 3">
    <name type="scientific">Nocardia jiangxiensis</name>
    <dbReference type="NCBI Taxonomy" id="282685"/>
    <lineage>
        <taxon>Bacteria</taxon>
        <taxon>Bacillati</taxon>
        <taxon>Actinomycetota</taxon>
        <taxon>Actinomycetes</taxon>
        <taxon>Mycobacteriales</taxon>
        <taxon>Nocardiaceae</taxon>
        <taxon>Nocardia</taxon>
    </lineage>
</organism>
<evidence type="ECO:0000313" key="2">
    <source>
        <dbReference type="EMBL" id="MFF3569257.1"/>
    </source>
</evidence>
<feature type="domain" description="Rv3651-like N-terminal" evidence="1">
    <location>
        <begin position="3"/>
        <end position="96"/>
    </location>
</feature>
<dbReference type="Proteomes" id="UP001601992">
    <property type="component" value="Unassembled WGS sequence"/>
</dbReference>
<evidence type="ECO:0000259" key="1">
    <source>
        <dbReference type="Pfam" id="PF18007"/>
    </source>
</evidence>
<evidence type="ECO:0000313" key="3">
    <source>
        <dbReference type="Proteomes" id="UP001601992"/>
    </source>
</evidence>
<dbReference type="InterPro" id="IPR041458">
    <property type="entry name" value="Rv3651-like_N"/>
</dbReference>
<sequence length="342" mass="37871">MSWFLIESLAPPSAPMTIVFRDGAPRDWTSLRALHRHEFVDIDEQLQSVRENKTHIQTIVRARGGGTRLIEIDPVLGPEGDTYGMHLWIGSDTDQPAPHRPASAISWHLGDTTVRMTEDLWRMTLAPCDTNTRTPNTLSAAEFFRKLVRFDALAGLAELATSPDPAAIWSGFSVVLHDDGHLMNWYNVGRGRRDQQQTGVRGLAIDLTDTAPPSISAIDAVTSNTRPNARNAQLPDPEAPVTALLAWTPNLPMPVLAHWISHAPSWIDWEREGDPSTFHPDDTDTILKTYARLAGTDDTTAVDVRIRGFTPSGWQPVTVTSHRYPGDVGDTLHIIHITKQAQ</sequence>
<keyword evidence="3" id="KW-1185">Reference proteome</keyword>
<protein>
    <submittedName>
        <fullName evidence="2">GAF domain-containing protein</fullName>
    </submittedName>
</protein>
<reference evidence="2 3" key="1">
    <citation type="submission" date="2024-10" db="EMBL/GenBank/DDBJ databases">
        <title>The Natural Products Discovery Center: Release of the First 8490 Sequenced Strains for Exploring Actinobacteria Biosynthetic Diversity.</title>
        <authorList>
            <person name="Kalkreuter E."/>
            <person name="Kautsar S.A."/>
            <person name="Yang D."/>
            <person name="Bader C.D."/>
            <person name="Teijaro C.N."/>
            <person name="Fluegel L."/>
            <person name="Davis C.M."/>
            <person name="Simpson J.R."/>
            <person name="Lauterbach L."/>
            <person name="Steele A.D."/>
            <person name="Gui C."/>
            <person name="Meng S."/>
            <person name="Li G."/>
            <person name="Viehrig K."/>
            <person name="Ye F."/>
            <person name="Su P."/>
            <person name="Kiefer A.F."/>
            <person name="Nichols A."/>
            <person name="Cepeda A.J."/>
            <person name="Yan W."/>
            <person name="Fan B."/>
            <person name="Jiang Y."/>
            <person name="Adhikari A."/>
            <person name="Zheng C.-J."/>
            <person name="Schuster L."/>
            <person name="Cowan T.M."/>
            <person name="Smanski M.J."/>
            <person name="Chevrette M.G."/>
            <person name="De Carvalho L.P.S."/>
            <person name="Shen B."/>
        </authorList>
    </citation>
    <scope>NUCLEOTIDE SEQUENCE [LARGE SCALE GENOMIC DNA]</scope>
    <source>
        <strain evidence="2 3">NPDC002593</strain>
    </source>
</reference>
<dbReference type="Pfam" id="PF18007">
    <property type="entry name" value="Rv3651-like_N"/>
    <property type="match status" value="1"/>
</dbReference>
<gene>
    <name evidence="2" type="ORF">ACFYXQ_15915</name>
</gene>
<dbReference type="RefSeq" id="WP_387404037.1">
    <property type="nucleotide sequence ID" value="NZ_JBIAQY010000004.1"/>
</dbReference>
<accession>A0ABW6RZ08</accession>
<dbReference type="EMBL" id="JBIAQY010000004">
    <property type="protein sequence ID" value="MFF3569257.1"/>
    <property type="molecule type" value="Genomic_DNA"/>
</dbReference>
<name>A0ABW6RZ08_9NOCA</name>
<comment type="caution">
    <text evidence="2">The sequence shown here is derived from an EMBL/GenBank/DDBJ whole genome shotgun (WGS) entry which is preliminary data.</text>
</comment>